<gene>
    <name evidence="1" type="ORF">LF65_05965</name>
</gene>
<dbReference type="STRING" id="1520.LF65_05965"/>
<protein>
    <submittedName>
        <fullName evidence="1">Cell wall-binding protein</fullName>
    </submittedName>
</protein>
<dbReference type="Proteomes" id="UP000031866">
    <property type="component" value="Chromosome"/>
</dbReference>
<dbReference type="OrthoDB" id="1399160at2"/>
<dbReference type="GO" id="GO:0030288">
    <property type="term" value="C:outer membrane-bounded periplasmic space"/>
    <property type="evidence" value="ECO:0007669"/>
    <property type="project" value="TreeGrafter"/>
</dbReference>
<dbReference type="InterPro" id="IPR007253">
    <property type="entry name" value="Cell_wall-bd_2"/>
</dbReference>
<dbReference type="InterPro" id="IPR051922">
    <property type="entry name" value="Bact_Sporulation_Assoc"/>
</dbReference>
<dbReference type="PANTHER" id="PTHR30032:SF4">
    <property type="entry name" value="AMIDASE ENHANCER"/>
    <property type="match status" value="1"/>
</dbReference>
<dbReference type="PANTHER" id="PTHR30032">
    <property type="entry name" value="N-ACETYLMURAMOYL-L-ALANINE AMIDASE-RELATED"/>
    <property type="match status" value="1"/>
</dbReference>
<dbReference type="RefSeq" id="WP_061114808.1">
    <property type="nucleotide sequence ID" value="NZ_CP010086.2"/>
</dbReference>
<dbReference type="AlphaFoldDB" id="A0A140DM91"/>
<dbReference type="KEGG" id="cbei:LF65_05965"/>
<organism evidence="1 2">
    <name type="scientific">Clostridium beijerinckii</name>
    <name type="common">Clostridium MP</name>
    <dbReference type="NCBI Taxonomy" id="1520"/>
    <lineage>
        <taxon>Bacteria</taxon>
        <taxon>Bacillati</taxon>
        <taxon>Bacillota</taxon>
        <taxon>Clostridia</taxon>
        <taxon>Eubacteriales</taxon>
        <taxon>Clostridiaceae</taxon>
        <taxon>Clostridium</taxon>
    </lineage>
</organism>
<dbReference type="EMBL" id="CP010086">
    <property type="protein sequence ID" value="AMK50356.1"/>
    <property type="molecule type" value="Genomic_DNA"/>
</dbReference>
<reference evidence="2" key="1">
    <citation type="submission" date="2014-12" db="EMBL/GenBank/DDBJ databases">
        <title>Genome sequence of Clostridium beijerinckii strain 59B.</title>
        <authorList>
            <person name="Little G.T."/>
            <person name="Minton N.P."/>
        </authorList>
    </citation>
    <scope>NUCLEOTIDE SEQUENCE [LARGE SCALE GENOMIC DNA]</scope>
    <source>
        <strain evidence="2">59B</strain>
    </source>
</reference>
<name>A0A140DM91_CLOBE</name>
<evidence type="ECO:0000313" key="2">
    <source>
        <dbReference type="Proteomes" id="UP000031866"/>
    </source>
</evidence>
<accession>A0A140DM91</accession>
<evidence type="ECO:0000313" key="1">
    <source>
        <dbReference type="EMBL" id="AMK50356.1"/>
    </source>
</evidence>
<proteinExistence type="predicted"/>
<sequence>MNDALKSCPFTLNTTRICVDDELDTSIEISKIGFNNMKPNAVILVNKDEVFDGIAATSLVHFSINASLLFTDGNSLNEKTLGEIERLSPKGYNGVQVILVGNISKNVSFALNDHGYRTKHISGRNYYDTACIISRIRKEFNNILIISGEDYSEGIIAGYWSAHHGDPILFVQRNRIPNCTIDAIKKMNDINIYIIGSTKTISKDVEYYLSGLDNVKKVDRIGGENPYEIAVNFSRYNDTKTDFGWGRNYRGGHAFTFGQLNEPMKIIASVVFAHMGKHTPLLLIEKDKIPEVVNRYINLIKPIQPKGMPKPPFMHGFILGDVSNISYKAQKMIEGMLSIDQHMMNKENMEGMTGKMKNNAMNADKENTIMNNGMQDMNENIKHDSIYDKDYIFEWRNLGYRKVNVDEIL</sequence>
<dbReference type="Pfam" id="PF04122">
    <property type="entry name" value="CW_binding_2"/>
    <property type="match status" value="1"/>
</dbReference>